<dbReference type="SMART" id="SM00343">
    <property type="entry name" value="ZnF_C2HC"/>
    <property type="match status" value="1"/>
</dbReference>
<evidence type="ECO:0000259" key="2">
    <source>
        <dbReference type="PROSITE" id="PS50158"/>
    </source>
</evidence>
<gene>
    <name evidence="3" type="ORF">BVC80_9093g102</name>
</gene>
<dbReference type="InterPro" id="IPR036875">
    <property type="entry name" value="Znf_CCHC_sf"/>
</dbReference>
<keyword evidence="1" id="KW-0862">Zinc</keyword>
<dbReference type="Pfam" id="PF14223">
    <property type="entry name" value="Retrotran_gag_2"/>
    <property type="match status" value="1"/>
</dbReference>
<evidence type="ECO:0000256" key="1">
    <source>
        <dbReference type="PROSITE-ProRule" id="PRU00047"/>
    </source>
</evidence>
<protein>
    <submittedName>
        <fullName evidence="3">Zinc finger protein</fullName>
    </submittedName>
</protein>
<dbReference type="OMA" id="CRHAILG"/>
<proteinExistence type="predicted"/>
<dbReference type="FunCoup" id="A0A200PWY6">
    <property type="interactions" value="460"/>
</dbReference>
<dbReference type="GO" id="GO:0003676">
    <property type="term" value="F:nucleic acid binding"/>
    <property type="evidence" value="ECO:0007669"/>
    <property type="project" value="InterPro"/>
</dbReference>
<keyword evidence="4" id="KW-1185">Reference proteome</keyword>
<dbReference type="STRING" id="56857.A0A200PWY6"/>
<dbReference type="InParanoid" id="A0A200PWY6"/>
<dbReference type="SUPFAM" id="SSF57756">
    <property type="entry name" value="Retrovirus zinc finger-like domains"/>
    <property type="match status" value="1"/>
</dbReference>
<keyword evidence="1" id="KW-0479">Metal-binding</keyword>
<dbReference type="Pfam" id="PF00098">
    <property type="entry name" value="zf-CCHC"/>
    <property type="match status" value="1"/>
</dbReference>
<dbReference type="PANTHER" id="PTHR47592">
    <property type="entry name" value="PBF68 PROTEIN"/>
    <property type="match status" value="1"/>
</dbReference>
<dbReference type="OrthoDB" id="981939at2759"/>
<keyword evidence="1" id="KW-0863">Zinc-finger</keyword>
<dbReference type="EMBL" id="MVGT01003948">
    <property type="protein sequence ID" value="OVA02753.1"/>
    <property type="molecule type" value="Genomic_DNA"/>
</dbReference>
<reference evidence="3 4" key="1">
    <citation type="journal article" date="2017" name="Mol. Plant">
        <title>The Genome of Medicinal Plant Macleaya cordata Provides New Insights into Benzylisoquinoline Alkaloids Metabolism.</title>
        <authorList>
            <person name="Liu X."/>
            <person name="Liu Y."/>
            <person name="Huang P."/>
            <person name="Ma Y."/>
            <person name="Qing Z."/>
            <person name="Tang Q."/>
            <person name="Cao H."/>
            <person name="Cheng P."/>
            <person name="Zheng Y."/>
            <person name="Yuan Z."/>
            <person name="Zhou Y."/>
            <person name="Liu J."/>
            <person name="Tang Z."/>
            <person name="Zhuo Y."/>
            <person name="Zhang Y."/>
            <person name="Yu L."/>
            <person name="Huang J."/>
            <person name="Yang P."/>
            <person name="Peng Q."/>
            <person name="Zhang J."/>
            <person name="Jiang W."/>
            <person name="Zhang Z."/>
            <person name="Lin K."/>
            <person name="Ro D.K."/>
            <person name="Chen X."/>
            <person name="Xiong X."/>
            <person name="Shang Y."/>
            <person name="Huang S."/>
            <person name="Zeng J."/>
        </authorList>
    </citation>
    <scope>NUCLEOTIDE SEQUENCE [LARGE SCALE GENOMIC DNA]</scope>
    <source>
        <strain evidence="4">cv. BLH2017</strain>
        <tissue evidence="3">Root</tissue>
    </source>
</reference>
<dbReference type="PANTHER" id="PTHR47592:SF27">
    <property type="entry name" value="OS08G0421700 PROTEIN"/>
    <property type="match status" value="1"/>
</dbReference>
<organism evidence="3 4">
    <name type="scientific">Macleaya cordata</name>
    <name type="common">Five-seeded plume-poppy</name>
    <name type="synonym">Bocconia cordata</name>
    <dbReference type="NCBI Taxonomy" id="56857"/>
    <lineage>
        <taxon>Eukaryota</taxon>
        <taxon>Viridiplantae</taxon>
        <taxon>Streptophyta</taxon>
        <taxon>Embryophyta</taxon>
        <taxon>Tracheophyta</taxon>
        <taxon>Spermatophyta</taxon>
        <taxon>Magnoliopsida</taxon>
        <taxon>Ranunculales</taxon>
        <taxon>Papaveraceae</taxon>
        <taxon>Papaveroideae</taxon>
        <taxon>Macleaya</taxon>
    </lineage>
</organism>
<dbReference type="AlphaFoldDB" id="A0A200PWY6"/>
<name>A0A200PWY6_MACCD</name>
<accession>A0A200PWY6</accession>
<dbReference type="InterPro" id="IPR001878">
    <property type="entry name" value="Znf_CCHC"/>
</dbReference>
<evidence type="ECO:0000313" key="3">
    <source>
        <dbReference type="EMBL" id="OVA02753.1"/>
    </source>
</evidence>
<dbReference type="GO" id="GO:0008270">
    <property type="term" value="F:zinc ion binding"/>
    <property type="evidence" value="ECO:0007669"/>
    <property type="project" value="UniProtKB-KW"/>
</dbReference>
<dbReference type="Gene3D" id="4.10.60.10">
    <property type="entry name" value="Zinc finger, CCHC-type"/>
    <property type="match status" value="1"/>
</dbReference>
<sequence length="249" mass="28462">MISQFAYKELTTTRKLNSSGSKFLIWKSKMDFVLFDIGVSYVLTDPRPVDPTEETSIEEREKYKKWVSDDFTCRHAILGAMEDNLMLVFDRYNTAKEIMDALSNLFASKSFGRSTTLCGKYQHHKMSEETNVMDHVFEMCAMARELEEVGMKVPEAMQVFILMKSLPDSWQSAMELFMKMDDLELKLDNLIGFIRTEAEIRASKDLDDVGEIVESSRKKQRSGGFKGKCFSCGRSGHSRNECPNSITDG</sequence>
<dbReference type="Proteomes" id="UP000195402">
    <property type="component" value="Unassembled WGS sequence"/>
</dbReference>
<comment type="caution">
    <text evidence="3">The sequence shown here is derived from an EMBL/GenBank/DDBJ whole genome shotgun (WGS) entry which is preliminary data.</text>
</comment>
<feature type="domain" description="CCHC-type" evidence="2">
    <location>
        <begin position="228"/>
        <end position="244"/>
    </location>
</feature>
<evidence type="ECO:0000313" key="4">
    <source>
        <dbReference type="Proteomes" id="UP000195402"/>
    </source>
</evidence>
<dbReference type="PROSITE" id="PS50158">
    <property type="entry name" value="ZF_CCHC"/>
    <property type="match status" value="1"/>
</dbReference>